<evidence type="ECO:0000259" key="4">
    <source>
        <dbReference type="PROSITE" id="PS01124"/>
    </source>
</evidence>
<protein>
    <submittedName>
        <fullName evidence="5">AraC family transcriptional regulator SphR</fullName>
    </submittedName>
</protein>
<dbReference type="SMART" id="SM00342">
    <property type="entry name" value="HTH_ARAC"/>
    <property type="match status" value="1"/>
</dbReference>
<dbReference type="Pfam" id="PF12833">
    <property type="entry name" value="HTH_18"/>
    <property type="match status" value="1"/>
</dbReference>
<dbReference type="PROSITE" id="PS01124">
    <property type="entry name" value="HTH_ARAC_FAMILY_2"/>
    <property type="match status" value="1"/>
</dbReference>
<evidence type="ECO:0000313" key="5">
    <source>
        <dbReference type="EMBL" id="GAA6145485.1"/>
    </source>
</evidence>
<proteinExistence type="predicted"/>
<dbReference type="Gene3D" id="1.10.10.60">
    <property type="entry name" value="Homeodomain-like"/>
    <property type="match status" value="1"/>
</dbReference>
<dbReference type="InterPro" id="IPR018060">
    <property type="entry name" value="HTH_AraC"/>
</dbReference>
<organism evidence="5 6">
    <name type="scientific">Thalassolituus maritimus</name>
    <dbReference type="NCBI Taxonomy" id="484498"/>
    <lineage>
        <taxon>Bacteria</taxon>
        <taxon>Pseudomonadati</taxon>
        <taxon>Pseudomonadota</taxon>
        <taxon>Gammaproteobacteria</taxon>
        <taxon>Oceanospirillales</taxon>
        <taxon>Oceanospirillaceae</taxon>
        <taxon>Thalassolituus</taxon>
    </lineage>
</organism>
<gene>
    <name evidence="5" type="primary">sphR</name>
    <name evidence="5" type="ORF">NBRC116585_16030</name>
</gene>
<sequence>MDLDTPCIPLGHILTYFNIAQKPELGLEAYESCADDRAIQLNKLMQVSMGLDHTDMFRAVGIALEEGNVAGRFMTARQVLGLVEQAIEHMRMPYLGLFVGNIMTVSHHGYAGLLSVSQPTLRECSETTARLCRELFPPLDMAVGEDGDLVWLSIDENVSLAPYTHYFMELNTISFYNIVCDLVGRVPELEPIAVEFSYPEPEWGHIYRRYFRCAVRFDCPQTRIIRRAGSADYELPLANRLMAMTAEKSLFQRMPTRAMQFLPLRLRHFLVRSYGALPSLERAASELGMSGRTLRRKLAEDGTTYQKELDVIRERFARGYFARGGHSIAELSSILGFSSTQAFGRAFKRWTGKAPTEFLNKPDKS</sequence>
<accession>A0ABP9ZZM2</accession>
<keyword evidence="3" id="KW-0804">Transcription</keyword>
<comment type="caution">
    <text evidence="5">The sequence shown here is derived from an EMBL/GenBank/DDBJ whole genome shotgun (WGS) entry which is preliminary data.</text>
</comment>
<dbReference type="InterPro" id="IPR009057">
    <property type="entry name" value="Homeodomain-like_sf"/>
</dbReference>
<evidence type="ECO:0000256" key="2">
    <source>
        <dbReference type="ARBA" id="ARBA00023125"/>
    </source>
</evidence>
<dbReference type="Pfam" id="PF12625">
    <property type="entry name" value="Arabinose_bd"/>
    <property type="match status" value="1"/>
</dbReference>
<keyword evidence="1" id="KW-0805">Transcription regulation</keyword>
<dbReference type="EMBL" id="BAABWH010000004">
    <property type="protein sequence ID" value="GAA6145485.1"/>
    <property type="molecule type" value="Genomic_DNA"/>
</dbReference>
<dbReference type="SUPFAM" id="SSF46689">
    <property type="entry name" value="Homeodomain-like"/>
    <property type="match status" value="1"/>
</dbReference>
<dbReference type="PANTHER" id="PTHR47894:SF1">
    <property type="entry name" value="HTH-TYPE TRANSCRIPTIONAL REGULATOR VQSM"/>
    <property type="match status" value="1"/>
</dbReference>
<evidence type="ECO:0000256" key="3">
    <source>
        <dbReference type="ARBA" id="ARBA00023163"/>
    </source>
</evidence>
<dbReference type="RefSeq" id="WP_353294457.1">
    <property type="nucleotide sequence ID" value="NZ_BAABWH010000004.1"/>
</dbReference>
<dbReference type="PANTHER" id="PTHR47894">
    <property type="entry name" value="HTH-TYPE TRANSCRIPTIONAL REGULATOR GADX"/>
    <property type="match status" value="1"/>
</dbReference>
<name>A0ABP9ZZM2_9GAMM</name>
<evidence type="ECO:0000256" key="1">
    <source>
        <dbReference type="ARBA" id="ARBA00023015"/>
    </source>
</evidence>
<keyword evidence="6" id="KW-1185">Reference proteome</keyword>
<dbReference type="Proteomes" id="UP001481413">
    <property type="component" value="Unassembled WGS sequence"/>
</dbReference>
<keyword evidence="2" id="KW-0238">DNA-binding</keyword>
<evidence type="ECO:0000313" key="6">
    <source>
        <dbReference type="Proteomes" id="UP001481413"/>
    </source>
</evidence>
<reference evidence="5 6" key="1">
    <citation type="submission" date="2024-04" db="EMBL/GenBank/DDBJ databases">
        <title>Draft genome sequence of Thalassolituus maritimus NBRC 116585.</title>
        <authorList>
            <person name="Miyakawa T."/>
            <person name="Kusuya Y."/>
            <person name="Miura T."/>
        </authorList>
    </citation>
    <scope>NUCLEOTIDE SEQUENCE [LARGE SCALE GENOMIC DNA]</scope>
    <source>
        <strain evidence="5 6">5NW40-0001</strain>
    </source>
</reference>
<dbReference type="InterPro" id="IPR032687">
    <property type="entry name" value="AraC-type_N"/>
</dbReference>
<feature type="domain" description="HTH araC/xylS-type" evidence="4">
    <location>
        <begin position="264"/>
        <end position="361"/>
    </location>
</feature>